<evidence type="ECO:0000256" key="9">
    <source>
        <dbReference type="ARBA" id="ARBA00022989"/>
    </source>
</evidence>
<comment type="subcellular location">
    <subcellularLocation>
        <location evidence="1">Mitochondrion inner membrane</location>
        <topology evidence="1">Single-pass membrane protein</topology>
    </subcellularLocation>
</comment>
<gene>
    <name evidence="19" type="ORF">J0S82_012004</name>
</gene>
<sequence>MSSQSVAVRYQGAERDRREYLRFSEPEDSGDRLMIAFWVNCLPETEQFRLLRSVYLGQQWIVEHLEEQSLKCMIVNNDRHSPPSDAPLTSTVDTQGSKWHQKKLLDVKLGDLPGWILTGDFTSKSVTGAFQRGYYQYYNKYFHVKKGNKAGISVALAAEEFINHCPSYKELKQEQLH</sequence>
<evidence type="ECO:0000256" key="17">
    <source>
        <dbReference type="ARBA" id="ARBA00064647"/>
    </source>
</evidence>
<dbReference type="GO" id="GO:0046933">
    <property type="term" value="F:proton-transporting ATP synthase activity, rotational mechanism"/>
    <property type="evidence" value="ECO:0007669"/>
    <property type="project" value="TreeGrafter"/>
</dbReference>
<evidence type="ECO:0000256" key="10">
    <source>
        <dbReference type="ARBA" id="ARBA00022990"/>
    </source>
</evidence>
<evidence type="ECO:0000256" key="1">
    <source>
        <dbReference type="ARBA" id="ARBA00004434"/>
    </source>
</evidence>
<dbReference type="Pfam" id="PF10206">
    <property type="entry name" value="WRW"/>
    <property type="match status" value="1"/>
</dbReference>
<keyword evidence="3" id="KW-0813">Transport</keyword>
<evidence type="ECO:0000313" key="19">
    <source>
        <dbReference type="EMBL" id="KAG8509552.1"/>
    </source>
</evidence>
<dbReference type="OrthoDB" id="8921675at2759"/>
<dbReference type="GO" id="GO:0042776">
    <property type="term" value="P:proton motive force-driven mitochondrial ATP synthesis"/>
    <property type="evidence" value="ECO:0007669"/>
    <property type="project" value="TreeGrafter"/>
</dbReference>
<evidence type="ECO:0000256" key="3">
    <source>
        <dbReference type="ARBA" id="ARBA00022448"/>
    </source>
</evidence>
<dbReference type="EMBL" id="JAGFMF010011942">
    <property type="protein sequence ID" value="KAG8509552.1"/>
    <property type="molecule type" value="Genomic_DNA"/>
</dbReference>
<accession>A0A8J5ZYL2</accession>
<keyword evidence="20" id="KW-1185">Reference proteome</keyword>
<keyword evidence="8" id="KW-0999">Mitochondrion inner membrane</keyword>
<proteinExistence type="inferred from homology"/>
<evidence type="ECO:0000256" key="14">
    <source>
        <dbReference type="ARBA" id="ARBA00023310"/>
    </source>
</evidence>
<evidence type="ECO:0000256" key="15">
    <source>
        <dbReference type="ARBA" id="ARBA00032201"/>
    </source>
</evidence>
<evidence type="ECO:0000256" key="16">
    <source>
        <dbReference type="ARBA" id="ARBA00054012"/>
    </source>
</evidence>
<dbReference type="PANTHER" id="PTHR13080">
    <property type="entry name" value="ATP SYNTHASE F CHAIN, MITOCHONDRIAL-RELATED"/>
    <property type="match status" value="1"/>
</dbReference>
<keyword evidence="4" id="KW-0138">CF(0)</keyword>
<keyword evidence="7" id="KW-0375">Hydrogen ion transport</keyword>
<evidence type="ECO:0000256" key="12">
    <source>
        <dbReference type="ARBA" id="ARBA00023128"/>
    </source>
</evidence>
<keyword evidence="5" id="KW-0597">Phosphoprotein</keyword>
<evidence type="ECO:0000256" key="13">
    <source>
        <dbReference type="ARBA" id="ARBA00023136"/>
    </source>
</evidence>
<keyword evidence="12" id="KW-0496">Mitochondrion</keyword>
<evidence type="ECO:0000256" key="8">
    <source>
        <dbReference type="ARBA" id="ARBA00022792"/>
    </source>
</evidence>
<comment type="subunit">
    <text evidence="17">Component of the ATP synthase complex composed at least of ATP5F1A/subunit alpha, ATP5F1B/subunit beta, ATP5MC1/subunit c (homooctomer), MT-ATP6/subunit a, MT-ATP8/subunit 8, ATP5ME/subunit e, ATP5MF/subunit f, ATP5MG/subunit g, ATP5MK/subunit k, ATP5MJ/subunit j, ATP5F1C/subunit gamma, ATP5F1D/subunit delta, ATP5F1E/subunit epsilon, ATP5PF/subunit F6, ATP5PB/subunit b, ATP5PD/subunit d, ATP5PO/subunit OSCP. ATP synthase complex consists of a soluble F(1) head domain (subunits alpha(3) and beta(3)) - the catalytic core - and a membrane F(0) domain - the membrane proton channel (subunits c, a, 8, e, f, g, k and j). These two domains are linked by a central stalk (subunits gamma, delta, and epsilon) rotating inside the F1 region and a stationary peripheral stalk (subunits F6, b, d, and OSCP).</text>
</comment>
<reference evidence="19" key="1">
    <citation type="journal article" date="2021" name="Evol. Appl.">
        <title>The genome of the Pyrenean desman and the effects of bottlenecks and inbreeding on the genomic landscape of an endangered species.</title>
        <authorList>
            <person name="Escoda L."/>
            <person name="Castresana J."/>
        </authorList>
    </citation>
    <scope>NUCLEOTIDE SEQUENCE</scope>
    <source>
        <strain evidence="19">IBE-C5619</strain>
    </source>
</reference>
<comment type="function">
    <text evidence="16">Subunit f, of the mitochondrial membrane ATP synthase complex (F(1)F(0) ATP synthase or Complex V) that produces ATP from ADP in the presence of a proton gradient across the membrane which is generated by electron transport complexes of the respiratory chain. ATP synthase complex consist of a soluble F(1) head domain - the catalytic core - and a membrane F(1) domain - the membrane proton channel. These two domains are linked by a central stalk rotating inside the F(1) region and a stationary peripheral stalk. During catalysis, ATP synthesis in the catalytic domain of F(1) is coupled via a rotary mechanism of the central stalk subunits to proton translocation. In vivo, can only synthesize ATP although its ATP hydrolase activity can be activated artificially in vitro. Part of the complex F(0) domain.</text>
</comment>
<evidence type="ECO:0000256" key="18">
    <source>
        <dbReference type="ARBA" id="ARBA00070733"/>
    </source>
</evidence>
<evidence type="ECO:0000256" key="2">
    <source>
        <dbReference type="ARBA" id="ARBA00005895"/>
    </source>
</evidence>
<dbReference type="Proteomes" id="UP000700334">
    <property type="component" value="Unassembled WGS sequence"/>
</dbReference>
<evidence type="ECO:0000256" key="7">
    <source>
        <dbReference type="ARBA" id="ARBA00022781"/>
    </source>
</evidence>
<dbReference type="AlphaFoldDB" id="A0A8J5ZYL2"/>
<keyword evidence="9" id="KW-1133">Transmembrane helix</keyword>
<evidence type="ECO:0000256" key="5">
    <source>
        <dbReference type="ARBA" id="ARBA00022553"/>
    </source>
</evidence>
<dbReference type="GO" id="GO:0045259">
    <property type="term" value="C:proton-transporting ATP synthase complex"/>
    <property type="evidence" value="ECO:0007669"/>
    <property type="project" value="UniProtKB-KW"/>
</dbReference>
<keyword evidence="6" id="KW-0812">Transmembrane</keyword>
<dbReference type="PANTHER" id="PTHR13080:SF16">
    <property type="entry name" value="ATP SYNTHASE SUBUNIT F, MITOCHONDRIAL"/>
    <property type="match status" value="1"/>
</dbReference>
<keyword evidence="14" id="KW-0066">ATP synthesis</keyword>
<evidence type="ECO:0000256" key="11">
    <source>
        <dbReference type="ARBA" id="ARBA00023065"/>
    </source>
</evidence>
<keyword evidence="10" id="KW-0007">Acetylation</keyword>
<organism evidence="19 20">
    <name type="scientific">Galemys pyrenaicus</name>
    <name type="common">Iberian desman</name>
    <name type="synonym">Pyrenean desman</name>
    <dbReference type="NCBI Taxonomy" id="202257"/>
    <lineage>
        <taxon>Eukaryota</taxon>
        <taxon>Metazoa</taxon>
        <taxon>Chordata</taxon>
        <taxon>Craniata</taxon>
        <taxon>Vertebrata</taxon>
        <taxon>Euteleostomi</taxon>
        <taxon>Mammalia</taxon>
        <taxon>Eutheria</taxon>
        <taxon>Laurasiatheria</taxon>
        <taxon>Eulipotyphla</taxon>
        <taxon>Talpidae</taxon>
        <taxon>Galemys</taxon>
    </lineage>
</organism>
<keyword evidence="13" id="KW-0472">Membrane</keyword>
<comment type="similarity">
    <text evidence="2">Belongs to the ATPase F chain family.</text>
</comment>
<evidence type="ECO:0000256" key="6">
    <source>
        <dbReference type="ARBA" id="ARBA00022692"/>
    </source>
</evidence>
<comment type="caution">
    <text evidence="19">The sequence shown here is derived from an EMBL/GenBank/DDBJ whole genome shotgun (WGS) entry which is preliminary data.</text>
</comment>
<dbReference type="InterPro" id="IPR019344">
    <property type="entry name" value="F1F0-ATPsyn_F_prd"/>
</dbReference>
<evidence type="ECO:0000313" key="20">
    <source>
        <dbReference type="Proteomes" id="UP000700334"/>
    </source>
</evidence>
<name>A0A8J5ZYL2_GALPY</name>
<keyword evidence="11" id="KW-0406">Ion transport</keyword>
<dbReference type="GO" id="GO:0005743">
    <property type="term" value="C:mitochondrial inner membrane"/>
    <property type="evidence" value="ECO:0007669"/>
    <property type="project" value="UniProtKB-SubCell"/>
</dbReference>
<evidence type="ECO:0000256" key="4">
    <source>
        <dbReference type="ARBA" id="ARBA00022547"/>
    </source>
</evidence>
<protein>
    <recommendedName>
        <fullName evidence="18">ATP synthase F(0) complex subunit f, mitochondrial</fullName>
    </recommendedName>
    <alternativeName>
        <fullName evidence="15">ATP synthase membrane subunit f</fullName>
    </alternativeName>
</protein>